<evidence type="ECO:0000256" key="1">
    <source>
        <dbReference type="SAM" id="MobiDB-lite"/>
    </source>
</evidence>
<sequence>MRCCSSAYQQAHEYEKGTKICSPDLEAKSDWEVILEKLVCYETPPFVKYHDIEGRVRRRFGLHDVLILEFSSGSPGIRSWEAGITESGELIEPKHADDDEKKKRLESRPFLIKAEKVGRRGKNKKAAIRVKDMEDPTVGGSNIPENALVKFMLHVRGKPITVGTILNILENHVSPDFNIFNSNCWTYANQITKDLFHACTDPTTTTTTTTTAAADGDGNGNGAAADDDDDRGGDDAAASVERKEQLAKELKKVPGVCNPKQLFLGCIVNESHPMNE</sequence>
<evidence type="ECO:0008006" key="4">
    <source>
        <dbReference type="Google" id="ProtNLM"/>
    </source>
</evidence>
<protein>
    <recommendedName>
        <fullName evidence="4">Transposase</fullName>
    </recommendedName>
</protein>
<evidence type="ECO:0000313" key="2">
    <source>
        <dbReference type="EMBL" id="CAK9874512.1"/>
    </source>
</evidence>
<name>A0ABP1BGG8_9BRYO</name>
<reference evidence="2" key="1">
    <citation type="submission" date="2024-03" db="EMBL/GenBank/DDBJ databases">
        <authorList>
            <consortium name="ELIXIR-Norway"/>
            <consortium name="Elixir Norway"/>
        </authorList>
    </citation>
    <scope>NUCLEOTIDE SEQUENCE</scope>
</reference>
<feature type="region of interest" description="Disordered" evidence="1">
    <location>
        <begin position="205"/>
        <end position="243"/>
    </location>
</feature>
<dbReference type="Proteomes" id="UP001497522">
    <property type="component" value="Chromosome 4"/>
</dbReference>
<organism evidence="2 3">
    <name type="scientific">Sphagnum jensenii</name>
    <dbReference type="NCBI Taxonomy" id="128206"/>
    <lineage>
        <taxon>Eukaryota</taxon>
        <taxon>Viridiplantae</taxon>
        <taxon>Streptophyta</taxon>
        <taxon>Embryophyta</taxon>
        <taxon>Bryophyta</taxon>
        <taxon>Sphagnophytina</taxon>
        <taxon>Sphagnopsida</taxon>
        <taxon>Sphagnales</taxon>
        <taxon>Sphagnaceae</taxon>
        <taxon>Sphagnum</taxon>
    </lineage>
</organism>
<evidence type="ECO:0000313" key="3">
    <source>
        <dbReference type="Proteomes" id="UP001497522"/>
    </source>
</evidence>
<gene>
    <name evidence="2" type="ORF">CSSPJE1EN2_LOCUS16862</name>
</gene>
<feature type="compositionally biased region" description="Low complexity" evidence="1">
    <location>
        <begin position="205"/>
        <end position="216"/>
    </location>
</feature>
<dbReference type="EMBL" id="OZ023705">
    <property type="protein sequence ID" value="CAK9874512.1"/>
    <property type="molecule type" value="Genomic_DNA"/>
</dbReference>
<proteinExistence type="predicted"/>
<keyword evidence="3" id="KW-1185">Reference proteome</keyword>
<accession>A0ABP1BGG8</accession>